<feature type="transmembrane region" description="Helical" evidence="3">
    <location>
        <begin position="504"/>
        <end position="522"/>
    </location>
</feature>
<dbReference type="RefSeq" id="XP_005098432.1">
    <property type="nucleotide sequence ID" value="XM_005098375.3"/>
</dbReference>
<feature type="compositionally biased region" description="Gly residues" evidence="2">
    <location>
        <begin position="407"/>
        <end position="438"/>
    </location>
</feature>
<dbReference type="InterPro" id="IPR022408">
    <property type="entry name" value="Acyl-CoA-binding_prot_CS"/>
</dbReference>
<feature type="compositionally biased region" description="Basic and acidic residues" evidence="2">
    <location>
        <begin position="336"/>
        <end position="345"/>
    </location>
</feature>
<feature type="region of interest" description="Disordered" evidence="2">
    <location>
        <begin position="188"/>
        <end position="268"/>
    </location>
</feature>
<dbReference type="InterPro" id="IPR000582">
    <property type="entry name" value="Acyl-CoA-binding_protein"/>
</dbReference>
<keyword evidence="1" id="KW-0446">Lipid-binding</keyword>
<gene>
    <name evidence="6" type="primary">LOC101845546</name>
</gene>
<feature type="compositionally biased region" description="Acidic residues" evidence="2">
    <location>
        <begin position="259"/>
        <end position="268"/>
    </location>
</feature>
<keyword evidence="3" id="KW-0472">Membrane</keyword>
<keyword evidence="3" id="KW-0812">Transmembrane</keyword>
<keyword evidence="5" id="KW-1185">Reference proteome</keyword>
<evidence type="ECO:0000256" key="3">
    <source>
        <dbReference type="SAM" id="Phobius"/>
    </source>
</evidence>
<dbReference type="PRINTS" id="PR00689">
    <property type="entry name" value="ACOABINDINGP"/>
</dbReference>
<evidence type="ECO:0000256" key="1">
    <source>
        <dbReference type="ARBA" id="ARBA00023121"/>
    </source>
</evidence>
<feature type="compositionally biased region" description="Polar residues" evidence="2">
    <location>
        <begin position="313"/>
        <end position="322"/>
    </location>
</feature>
<dbReference type="SUPFAM" id="SSF47027">
    <property type="entry name" value="Acyl-CoA binding protein"/>
    <property type="match status" value="1"/>
</dbReference>
<dbReference type="PROSITE" id="PS51228">
    <property type="entry name" value="ACB_2"/>
    <property type="match status" value="1"/>
</dbReference>
<dbReference type="PANTHER" id="PTHR23310">
    <property type="entry name" value="ACYL-COA-BINDING PROTEIN, ACBP"/>
    <property type="match status" value="1"/>
</dbReference>
<dbReference type="Pfam" id="PF00887">
    <property type="entry name" value="ACBP"/>
    <property type="match status" value="1"/>
</dbReference>
<feature type="compositionally biased region" description="Gly residues" evidence="2">
    <location>
        <begin position="385"/>
        <end position="398"/>
    </location>
</feature>
<sequence length="530" mass="57578">MASSPKDKFEAAVKVIRGLPKNGSFQPSHELMLKFYSYFKQATEGPCTSPKPGFWDLVNRKKWEAWTDLGKMESEEAMLLYVDELKKVSIHVRETLYPPQIVETMPQTEAVTEFLQKLDYFYEMVEDSENHNTLTVLDKSVPANGNVATANGVSGSAEEDADKGDYSLNVTQLLKQDMKRVTESTGIIRANGLNGNHDSDDHDSPEAETDRMEKYLVHNTSTLRKDGETEEEGDDEAEEDEEEEEGKTSHSHSASISDSETENEEFCDTSDEPIEIITRSMVQSLTSHLPPLSESASSSTPLSSSKTVHFGSATPSTDSFSPGGTGDLSDSLLVHPPEESGDRSELNLSLAGHSFLTESQEASRLDITTCRGEEEDRDRRKRGQGSKGGSAGGSGGHGGDGDPDSPQGGGAGGSGSGSRRGLFPGPGGGGGGNRGSGRGGDHAAGDLNEQIVVTLLRLQHDMSGVLNRLNSLEALVKEGRAEKERKNRVSKGWWPFPDLSVKSAMVIFVWPLVVHCVISYISRRKRKLNR</sequence>
<evidence type="ECO:0000313" key="5">
    <source>
        <dbReference type="Proteomes" id="UP000694888"/>
    </source>
</evidence>
<proteinExistence type="predicted"/>
<evidence type="ECO:0000256" key="2">
    <source>
        <dbReference type="SAM" id="MobiDB-lite"/>
    </source>
</evidence>
<keyword evidence="3" id="KW-1133">Transmembrane helix</keyword>
<feature type="region of interest" description="Disordered" evidence="2">
    <location>
        <begin position="285"/>
        <end position="348"/>
    </location>
</feature>
<dbReference type="PROSITE" id="PS00880">
    <property type="entry name" value="ACB_1"/>
    <property type="match status" value="1"/>
</dbReference>
<organism evidence="5 6">
    <name type="scientific">Aplysia californica</name>
    <name type="common">California sea hare</name>
    <dbReference type="NCBI Taxonomy" id="6500"/>
    <lineage>
        <taxon>Eukaryota</taxon>
        <taxon>Metazoa</taxon>
        <taxon>Spiralia</taxon>
        <taxon>Lophotrochozoa</taxon>
        <taxon>Mollusca</taxon>
        <taxon>Gastropoda</taxon>
        <taxon>Heterobranchia</taxon>
        <taxon>Euthyneura</taxon>
        <taxon>Tectipleura</taxon>
        <taxon>Aplysiida</taxon>
        <taxon>Aplysioidea</taxon>
        <taxon>Aplysiidae</taxon>
        <taxon>Aplysia</taxon>
    </lineage>
</organism>
<dbReference type="Gene3D" id="1.20.80.10">
    <property type="match status" value="1"/>
</dbReference>
<name>A0ABM0JPE4_APLCA</name>
<reference evidence="6" key="1">
    <citation type="submission" date="2025-08" db="UniProtKB">
        <authorList>
            <consortium name="RefSeq"/>
        </authorList>
    </citation>
    <scope>IDENTIFICATION</scope>
</reference>
<dbReference type="GeneID" id="101845546"/>
<dbReference type="PANTHER" id="PTHR23310:SF77">
    <property type="entry name" value="LD25952P"/>
    <property type="match status" value="1"/>
</dbReference>
<feature type="compositionally biased region" description="Acidic residues" evidence="2">
    <location>
        <begin position="228"/>
        <end position="245"/>
    </location>
</feature>
<dbReference type="Proteomes" id="UP000694888">
    <property type="component" value="Unplaced"/>
</dbReference>
<dbReference type="InterPro" id="IPR014352">
    <property type="entry name" value="FERM/acyl-CoA-bd_prot_sf"/>
</dbReference>
<accession>A0ABM0JPE4</accession>
<feature type="compositionally biased region" description="Low complexity" evidence="2">
    <location>
        <begin position="287"/>
        <end position="305"/>
    </location>
</feature>
<evidence type="ECO:0000313" key="6">
    <source>
        <dbReference type="RefSeq" id="XP_005098432.1"/>
    </source>
</evidence>
<feature type="compositionally biased region" description="Basic and acidic residues" evidence="2">
    <location>
        <begin position="197"/>
        <end position="216"/>
    </location>
</feature>
<feature type="domain" description="ACB" evidence="4">
    <location>
        <begin position="5"/>
        <end position="94"/>
    </location>
</feature>
<feature type="region of interest" description="Disordered" evidence="2">
    <location>
        <begin position="365"/>
        <end position="444"/>
    </location>
</feature>
<evidence type="ECO:0000259" key="4">
    <source>
        <dbReference type="PROSITE" id="PS51228"/>
    </source>
</evidence>
<dbReference type="InterPro" id="IPR035984">
    <property type="entry name" value="Acyl-CoA-binding_sf"/>
</dbReference>
<protein>
    <submittedName>
        <fullName evidence="6">Acyl-CoA-binding domain-containing protein 5 isoform X1</fullName>
    </submittedName>
</protein>